<evidence type="ECO:0000313" key="10">
    <source>
        <dbReference type="EMBL" id="MBM6736886.1"/>
    </source>
</evidence>
<feature type="region of interest" description="Disordered" evidence="6">
    <location>
        <begin position="202"/>
        <end position="247"/>
    </location>
</feature>
<dbReference type="Pfam" id="PF02687">
    <property type="entry name" value="FtsX"/>
    <property type="match status" value="1"/>
</dbReference>
<dbReference type="Pfam" id="PF12704">
    <property type="entry name" value="MacB_PCD"/>
    <property type="match status" value="1"/>
</dbReference>
<dbReference type="PANTHER" id="PTHR30572:SF15">
    <property type="entry name" value="ABC TRANSPORTER PERMEASE"/>
    <property type="match status" value="1"/>
</dbReference>
<comment type="caution">
    <text evidence="10">The sequence shown here is derived from an EMBL/GenBank/DDBJ whole genome shotgun (WGS) entry which is preliminary data.</text>
</comment>
<dbReference type="RefSeq" id="WP_205155641.1">
    <property type="nucleotide sequence ID" value="NZ_JACLYY010000002.1"/>
</dbReference>
<evidence type="ECO:0000259" key="8">
    <source>
        <dbReference type="Pfam" id="PF02687"/>
    </source>
</evidence>
<keyword evidence="4 7" id="KW-1133">Transmembrane helix</keyword>
<evidence type="ECO:0000256" key="4">
    <source>
        <dbReference type="ARBA" id="ARBA00022989"/>
    </source>
</evidence>
<dbReference type="Proteomes" id="UP000716906">
    <property type="component" value="Unassembled WGS sequence"/>
</dbReference>
<dbReference type="InterPro" id="IPR050250">
    <property type="entry name" value="Macrolide_Exporter_MacB"/>
</dbReference>
<dbReference type="InterPro" id="IPR025857">
    <property type="entry name" value="MacB_PCD"/>
</dbReference>
<name>A0ABS2E5H2_9FIRM</name>
<reference evidence="10 11" key="1">
    <citation type="journal article" date="2021" name="Sci. Rep.">
        <title>The distribution of antibiotic resistance genes in chicken gut microbiota commensals.</title>
        <authorList>
            <person name="Juricova H."/>
            <person name="Matiasovicova J."/>
            <person name="Kubasova T."/>
            <person name="Cejkova D."/>
            <person name="Rychlik I."/>
        </authorList>
    </citation>
    <scope>NUCLEOTIDE SEQUENCE [LARGE SCALE GENOMIC DNA]</scope>
    <source>
        <strain evidence="10 11">An773</strain>
    </source>
</reference>
<feature type="compositionally biased region" description="Gly residues" evidence="6">
    <location>
        <begin position="236"/>
        <end position="247"/>
    </location>
</feature>
<evidence type="ECO:0000256" key="2">
    <source>
        <dbReference type="ARBA" id="ARBA00022475"/>
    </source>
</evidence>
<feature type="transmembrane region" description="Helical" evidence="7">
    <location>
        <begin position="455"/>
        <end position="474"/>
    </location>
</feature>
<evidence type="ECO:0000256" key="3">
    <source>
        <dbReference type="ARBA" id="ARBA00022692"/>
    </source>
</evidence>
<keyword evidence="2" id="KW-1003">Cell membrane</keyword>
<feature type="compositionally biased region" description="Low complexity" evidence="6">
    <location>
        <begin position="224"/>
        <end position="235"/>
    </location>
</feature>
<comment type="subcellular location">
    <subcellularLocation>
        <location evidence="1">Cell membrane</location>
        <topology evidence="1">Multi-pass membrane protein</topology>
    </subcellularLocation>
</comment>
<feature type="transmembrane region" description="Helical" evidence="7">
    <location>
        <begin position="354"/>
        <end position="376"/>
    </location>
</feature>
<evidence type="ECO:0000313" key="11">
    <source>
        <dbReference type="Proteomes" id="UP000716906"/>
    </source>
</evidence>
<sequence length="491" mass="51142">MSWMDLLRMSSSSLLKRKLRTFLTVLGVIIGTTSIVVMFSLGLGMQRAMYRQIEETGGLNTITVTGREAGERAPASSGGKTGQEQKQVTDQLVTQLAGMGHVQSVQPVYTVSAVLLKGGYEAMVQLTGMTPEGLEGRNIKLAPGGRLPQTGAGKLELVYGNGVLTSFTDSRGGSFYDGSGGQPDIDLARDTLFLVLDESGYSRSREGGMSPAGLPGENGGGEGAQVSVQGSSSGQSGAGADSGGGAGRPVRKYAVQASGVVEGSLEDYGEHFSSVYCDLDTLKQMLKKEFAGRPLPGQPVTKSGKPYREFCYTQALVRVDDIHQADSVAAAIRQMGYNAETNAEFMKSMKSQLAIIQAVLGGIGAVSLLVAAIGIANTMMMSIYERTKEIGVIKVLGCSLKNIRQMFLLEAAFIGLMGGAAGCVLSFAVSAVINALTAAKNVMGADGGISFIPPWLVLAAVGFSMLVGMGAGYAPALRAMKLSPLAAIQNG</sequence>
<dbReference type="InterPro" id="IPR003838">
    <property type="entry name" value="ABC3_permease_C"/>
</dbReference>
<evidence type="ECO:0000256" key="5">
    <source>
        <dbReference type="ARBA" id="ARBA00023136"/>
    </source>
</evidence>
<feature type="transmembrane region" description="Helical" evidence="7">
    <location>
        <begin position="21"/>
        <end position="43"/>
    </location>
</feature>
<evidence type="ECO:0000256" key="7">
    <source>
        <dbReference type="SAM" id="Phobius"/>
    </source>
</evidence>
<evidence type="ECO:0000259" key="9">
    <source>
        <dbReference type="Pfam" id="PF12704"/>
    </source>
</evidence>
<dbReference type="PANTHER" id="PTHR30572">
    <property type="entry name" value="MEMBRANE COMPONENT OF TRANSPORTER-RELATED"/>
    <property type="match status" value="1"/>
</dbReference>
<feature type="domain" description="ABC3 transporter permease C-terminal" evidence="8">
    <location>
        <begin position="363"/>
        <end position="484"/>
    </location>
</feature>
<keyword evidence="5 7" id="KW-0472">Membrane</keyword>
<accession>A0ABS2E5H2</accession>
<gene>
    <name evidence="10" type="ORF">H7U36_02005</name>
</gene>
<proteinExistence type="predicted"/>
<evidence type="ECO:0000256" key="1">
    <source>
        <dbReference type="ARBA" id="ARBA00004651"/>
    </source>
</evidence>
<organism evidence="10 11">
    <name type="scientific">Faecalicatena fissicatena</name>
    <dbReference type="NCBI Taxonomy" id="290055"/>
    <lineage>
        <taxon>Bacteria</taxon>
        <taxon>Bacillati</taxon>
        <taxon>Bacillota</taxon>
        <taxon>Clostridia</taxon>
        <taxon>Lachnospirales</taxon>
        <taxon>Lachnospiraceae</taxon>
        <taxon>Faecalicatena</taxon>
    </lineage>
</organism>
<protein>
    <submittedName>
        <fullName evidence="10">ABC transporter permease</fullName>
    </submittedName>
</protein>
<evidence type="ECO:0000256" key="6">
    <source>
        <dbReference type="SAM" id="MobiDB-lite"/>
    </source>
</evidence>
<feature type="transmembrane region" description="Helical" evidence="7">
    <location>
        <begin position="411"/>
        <end position="435"/>
    </location>
</feature>
<keyword evidence="3 7" id="KW-0812">Transmembrane</keyword>
<dbReference type="EMBL" id="JACLYY010000002">
    <property type="protein sequence ID" value="MBM6736886.1"/>
    <property type="molecule type" value="Genomic_DNA"/>
</dbReference>
<feature type="domain" description="MacB-like periplasmic core" evidence="9">
    <location>
        <begin position="21"/>
        <end position="145"/>
    </location>
</feature>
<keyword evidence="11" id="KW-1185">Reference proteome</keyword>